<dbReference type="EMBL" id="LCZI01000568">
    <property type="protein sequence ID" value="KKZ65895.1"/>
    <property type="molecule type" value="Genomic_DNA"/>
</dbReference>
<dbReference type="Proteomes" id="UP000034164">
    <property type="component" value="Unassembled WGS sequence"/>
</dbReference>
<evidence type="ECO:0000313" key="2">
    <source>
        <dbReference type="Proteomes" id="UP000034164"/>
    </source>
</evidence>
<dbReference type="AlphaFoldDB" id="A0A0G2I6Q7"/>
<gene>
    <name evidence="1" type="ORF">EMCG_08400</name>
</gene>
<accession>A0A0G2I6Q7</accession>
<organism evidence="1 2">
    <name type="scientific">[Emmonsia] crescens</name>
    <dbReference type="NCBI Taxonomy" id="73230"/>
    <lineage>
        <taxon>Eukaryota</taxon>
        <taxon>Fungi</taxon>
        <taxon>Dikarya</taxon>
        <taxon>Ascomycota</taxon>
        <taxon>Pezizomycotina</taxon>
        <taxon>Eurotiomycetes</taxon>
        <taxon>Eurotiomycetidae</taxon>
        <taxon>Onygenales</taxon>
        <taxon>Ajellomycetaceae</taxon>
        <taxon>Emergomyces</taxon>
    </lineage>
</organism>
<sequence length="130" mass="14662">MALTGGIHAERITSVQTSRAHSAPPRMRDIWEQQHRHLERITDDQTKESGRLGISSRVSGAVSVVPRMTGRKMQKCFCRSPVRFKAPPAAWGKREGIYPWISADFIMSASASRCQFKNAIWFDDLTLLCS</sequence>
<protein>
    <submittedName>
        <fullName evidence="1">Uncharacterized protein</fullName>
    </submittedName>
</protein>
<name>A0A0G2I6Q7_9EURO</name>
<dbReference type="VEuPathDB" id="FungiDB:EMCG_08400"/>
<proteinExistence type="predicted"/>
<comment type="caution">
    <text evidence="1">The sequence shown here is derived from an EMBL/GenBank/DDBJ whole genome shotgun (WGS) entry which is preliminary data.</text>
</comment>
<evidence type="ECO:0000313" key="1">
    <source>
        <dbReference type="EMBL" id="KKZ65895.1"/>
    </source>
</evidence>
<reference evidence="2" key="1">
    <citation type="journal article" date="2015" name="PLoS Genet.">
        <title>The dynamic genome and transcriptome of the human fungal pathogen Blastomyces and close relative Emmonsia.</title>
        <authorList>
            <person name="Munoz J.F."/>
            <person name="Gauthier G.M."/>
            <person name="Desjardins C.A."/>
            <person name="Gallo J.E."/>
            <person name="Holder J."/>
            <person name="Sullivan T.D."/>
            <person name="Marty A.J."/>
            <person name="Carmen J.C."/>
            <person name="Chen Z."/>
            <person name="Ding L."/>
            <person name="Gujja S."/>
            <person name="Magrini V."/>
            <person name="Misas E."/>
            <person name="Mitreva M."/>
            <person name="Priest M."/>
            <person name="Saif S."/>
            <person name="Whiston E.A."/>
            <person name="Young S."/>
            <person name="Zeng Q."/>
            <person name="Goldman W.E."/>
            <person name="Mardis E.R."/>
            <person name="Taylor J.W."/>
            <person name="McEwen J.G."/>
            <person name="Clay O.K."/>
            <person name="Klein B.S."/>
            <person name="Cuomo C.A."/>
        </authorList>
    </citation>
    <scope>NUCLEOTIDE SEQUENCE [LARGE SCALE GENOMIC DNA]</scope>
    <source>
        <strain evidence="2">UAMH 3008</strain>
    </source>
</reference>